<protein>
    <recommendedName>
        <fullName evidence="2 8">Translation initiation factor IF-2</fullName>
    </recommendedName>
</protein>
<comment type="function">
    <text evidence="8 9">One of the essential components for the initiation of protein synthesis. Protects formylmethionyl-tRNA from spontaneous hydrolysis and promotes its binding to the 30S ribosomal subunits. Also involved in the hydrolysis of GTP during the formation of the 70S ribosomal complex.</text>
</comment>
<dbReference type="CDD" id="cd01887">
    <property type="entry name" value="IF2_eIF5B"/>
    <property type="match status" value="1"/>
</dbReference>
<evidence type="ECO:0000313" key="12">
    <source>
        <dbReference type="EMBL" id="MDR6215038.1"/>
    </source>
</evidence>
<feature type="domain" description="Tr-type G" evidence="11">
    <location>
        <begin position="446"/>
        <end position="615"/>
    </location>
</feature>
<dbReference type="Gene3D" id="3.40.50.300">
    <property type="entry name" value="P-loop containing nucleotide triphosphate hydrolases"/>
    <property type="match status" value="1"/>
</dbReference>
<comment type="caution">
    <text evidence="8">Lacks conserved residue(s) required for the propagation of feature annotation.</text>
</comment>
<dbReference type="RefSeq" id="WP_309829333.1">
    <property type="nucleotide sequence ID" value="NZ_JAVIZX010000001.1"/>
</dbReference>
<dbReference type="PANTHER" id="PTHR43381">
    <property type="entry name" value="TRANSLATION INITIATION FACTOR IF-2-RELATED"/>
    <property type="match status" value="1"/>
</dbReference>
<keyword evidence="13" id="KW-1185">Reference proteome</keyword>
<dbReference type="InterPro" id="IPR015760">
    <property type="entry name" value="TIF_IF2"/>
</dbReference>
<keyword evidence="4 8" id="KW-0396">Initiation factor</keyword>
<dbReference type="NCBIfam" id="TIGR00487">
    <property type="entry name" value="IF-2"/>
    <property type="match status" value="1"/>
</dbReference>
<evidence type="ECO:0000256" key="1">
    <source>
        <dbReference type="ARBA" id="ARBA00007733"/>
    </source>
</evidence>
<comment type="caution">
    <text evidence="12">The sequence shown here is derived from an EMBL/GenBank/DDBJ whole genome shotgun (WGS) entry which is preliminary data.</text>
</comment>
<dbReference type="InterPro" id="IPR009061">
    <property type="entry name" value="DNA-bd_dom_put_sf"/>
</dbReference>
<keyword evidence="5 8" id="KW-0547">Nucleotide-binding</keyword>
<feature type="binding site" evidence="8">
    <location>
        <begin position="455"/>
        <end position="462"/>
    </location>
    <ligand>
        <name>GTP</name>
        <dbReference type="ChEBI" id="CHEBI:37565"/>
    </ligand>
</feature>
<keyword evidence="7 8" id="KW-0342">GTP-binding</keyword>
<dbReference type="PANTHER" id="PTHR43381:SF5">
    <property type="entry name" value="TR-TYPE G DOMAIN-CONTAINING PROTEIN"/>
    <property type="match status" value="1"/>
</dbReference>
<dbReference type="InterPro" id="IPR044145">
    <property type="entry name" value="IF2_II"/>
</dbReference>
<keyword evidence="3 8" id="KW-0963">Cytoplasm</keyword>
<dbReference type="SUPFAM" id="SSF52156">
    <property type="entry name" value="Initiation factor IF2/eIF5b, domain 3"/>
    <property type="match status" value="1"/>
</dbReference>
<dbReference type="InterPro" id="IPR006847">
    <property type="entry name" value="IF2_N"/>
</dbReference>
<feature type="compositionally biased region" description="Basic and acidic residues" evidence="10">
    <location>
        <begin position="314"/>
        <end position="324"/>
    </location>
</feature>
<proteinExistence type="inferred from homology"/>
<keyword evidence="6 8" id="KW-0648">Protein biosynthesis</keyword>
<feature type="region of interest" description="G-domain" evidence="8">
    <location>
        <begin position="449"/>
        <end position="597"/>
    </location>
</feature>
<feature type="region of interest" description="Disordered" evidence="10">
    <location>
        <begin position="97"/>
        <end position="360"/>
    </location>
</feature>
<dbReference type="Pfam" id="PF08364">
    <property type="entry name" value="IF2_assoc"/>
    <property type="match status" value="1"/>
</dbReference>
<dbReference type="InterPro" id="IPR000795">
    <property type="entry name" value="T_Tr_GTP-bd_dom"/>
</dbReference>
<evidence type="ECO:0000256" key="5">
    <source>
        <dbReference type="ARBA" id="ARBA00022741"/>
    </source>
</evidence>
<dbReference type="SUPFAM" id="SSF52540">
    <property type="entry name" value="P-loop containing nucleoside triphosphate hydrolases"/>
    <property type="match status" value="1"/>
</dbReference>
<dbReference type="EMBL" id="JAVIZX010000001">
    <property type="protein sequence ID" value="MDR6215038.1"/>
    <property type="molecule type" value="Genomic_DNA"/>
</dbReference>
<dbReference type="SUPFAM" id="SSF50447">
    <property type="entry name" value="Translation proteins"/>
    <property type="match status" value="2"/>
</dbReference>
<dbReference type="InterPro" id="IPR023115">
    <property type="entry name" value="TIF_IF2_dom3"/>
</dbReference>
<feature type="compositionally biased region" description="Low complexity" evidence="10">
    <location>
        <begin position="278"/>
        <end position="296"/>
    </location>
</feature>
<dbReference type="PROSITE" id="PS51722">
    <property type="entry name" value="G_TR_2"/>
    <property type="match status" value="1"/>
</dbReference>
<dbReference type="HAMAP" id="MF_00100_B">
    <property type="entry name" value="IF_2_B"/>
    <property type="match status" value="1"/>
</dbReference>
<dbReference type="Gene3D" id="3.30.56.50">
    <property type="entry name" value="Putative DNA-binding domain, N-terminal subdomain of bacterial translation initiation factor IF2"/>
    <property type="match status" value="1"/>
</dbReference>
<evidence type="ECO:0000256" key="6">
    <source>
        <dbReference type="ARBA" id="ARBA00022917"/>
    </source>
</evidence>
<dbReference type="Pfam" id="PF22042">
    <property type="entry name" value="EF-G_D2"/>
    <property type="match status" value="1"/>
</dbReference>
<dbReference type="Pfam" id="PF11987">
    <property type="entry name" value="IF-2"/>
    <property type="match status" value="1"/>
</dbReference>
<dbReference type="GO" id="GO:0003743">
    <property type="term" value="F:translation initiation factor activity"/>
    <property type="evidence" value="ECO:0007669"/>
    <property type="project" value="UniProtKB-KW"/>
</dbReference>
<dbReference type="InterPro" id="IPR027417">
    <property type="entry name" value="P-loop_NTPase"/>
</dbReference>
<dbReference type="InterPro" id="IPR036925">
    <property type="entry name" value="TIF_IF2_dom3_sf"/>
</dbReference>
<sequence>MSSNTVAEFATELKKSPETLLDQLKSAGVAKSAPSDALTEFDKQKLLAFLQASHGTASADRKKITLTKKSTSEIKQADATGKARTIQVEVRKKRTFIKREDDEGVAENEESSAAPSPEDLELARREEEARRQAELISRQEAELTVKRREREARELREREAEERAAAYAAQQAEKKAVASAEKEEASREAAAEAEARSKAQAEARAKAEAESSARAAEESARAADLDERRRKALAEAEAIRAMMATPKKVMVAKKPEELKPAAKAPGAGDAKKGTLHKPATVPGAARTGAGAPAAPGSGKEVKSAKLSSSWAGDPAKKKEIKTRGDSSGGVGRNNWRGGPRGRRGNDRDDQQGRQPQAPVEARIIEVHVPETITVAELAHKMSIKASEVIKALMKMGQMVTINQPLDQDTAMIVVEEMGHKAVVAALDDPEAFTDEEATGPQAEALPRAPVVTVMGHVDHGKTSLLDYIRRAKVAAGEAGGITQHIGAYHVETPRGMVSFLDTPGHEAFTAMRARGAQATDIVILVVAADDGVMPQTKEAIKHAKAAGVPIVVAITKSDKPDANFERVKQELVVEEVVPEEYGGESPFVPVSSKTGAGIDDLLEQVLLQAEVLELKAPVESLAKGLVIEAQLDKGRGPVATVLVQSGTLKVGDIVLAGQTYGRVRAMLDENGKPAKTAGPSIPVEIQGLTEVPQAGDDFQVLSDERRAREVATYRAGKFRNTKLAKQQAAKLENMFADMTAGEVKTLPIIVKADVQGSQEALSQSLLKLSTDEVKVQLVYAGVGGISESDINLAIASKAIVIGFNVRADAGARKTAESNGVDLHYYSIIYDAVDELKVAMSGMLAPEQREEVIGTAEIRTVFVATKIGTIAGSYITSGMVHRNARFRLLRDNVVVYTGEVDSVKRLKDDVKEVKEGFECGIKLKNYSDIKEGDQLEFFDIKEIARTL</sequence>
<dbReference type="CDD" id="cd03692">
    <property type="entry name" value="mtIF2_IVc"/>
    <property type="match status" value="1"/>
</dbReference>
<dbReference type="InterPro" id="IPR005225">
    <property type="entry name" value="Small_GTP-bd"/>
</dbReference>
<evidence type="ECO:0000313" key="13">
    <source>
        <dbReference type="Proteomes" id="UP001267710"/>
    </source>
</evidence>
<accession>A0ABU1IF15</accession>
<dbReference type="Proteomes" id="UP001267710">
    <property type="component" value="Unassembled WGS sequence"/>
</dbReference>
<evidence type="ECO:0000256" key="10">
    <source>
        <dbReference type="SAM" id="MobiDB-lite"/>
    </source>
</evidence>
<feature type="compositionally biased region" description="Basic and acidic residues" evidence="10">
    <location>
        <begin position="172"/>
        <end position="238"/>
    </location>
</feature>
<dbReference type="NCBIfam" id="TIGR00231">
    <property type="entry name" value="small_GTP"/>
    <property type="match status" value="1"/>
</dbReference>
<dbReference type="Gene3D" id="2.40.30.10">
    <property type="entry name" value="Translation factors"/>
    <property type="match status" value="2"/>
</dbReference>
<evidence type="ECO:0000256" key="2">
    <source>
        <dbReference type="ARBA" id="ARBA00020675"/>
    </source>
</evidence>
<evidence type="ECO:0000256" key="4">
    <source>
        <dbReference type="ARBA" id="ARBA00022540"/>
    </source>
</evidence>
<dbReference type="InterPro" id="IPR009000">
    <property type="entry name" value="Transl_B-barrel_sf"/>
</dbReference>
<gene>
    <name evidence="8" type="primary">infB</name>
    <name evidence="12" type="ORF">QE399_002727</name>
</gene>
<comment type="subcellular location">
    <subcellularLocation>
        <location evidence="8">Cytoplasm</location>
    </subcellularLocation>
</comment>
<dbReference type="InterPro" id="IPR053905">
    <property type="entry name" value="EF-G-like_DII"/>
</dbReference>
<dbReference type="InterPro" id="IPR013575">
    <property type="entry name" value="IF2_assoc_dom_bac"/>
</dbReference>
<dbReference type="Pfam" id="PF00009">
    <property type="entry name" value="GTP_EFTU"/>
    <property type="match status" value="1"/>
</dbReference>
<dbReference type="InterPro" id="IPR000178">
    <property type="entry name" value="TF_IF2_bacterial-like"/>
</dbReference>
<dbReference type="SUPFAM" id="SSF46955">
    <property type="entry name" value="Putative DNA-binding domain"/>
    <property type="match status" value="1"/>
</dbReference>
<dbReference type="CDD" id="cd03702">
    <property type="entry name" value="IF2_mtIF2_II"/>
    <property type="match status" value="1"/>
</dbReference>
<evidence type="ECO:0000259" key="11">
    <source>
        <dbReference type="PROSITE" id="PS51722"/>
    </source>
</evidence>
<evidence type="ECO:0000256" key="9">
    <source>
        <dbReference type="RuleBase" id="RU000644"/>
    </source>
</evidence>
<dbReference type="Gene3D" id="3.40.50.10050">
    <property type="entry name" value="Translation initiation factor IF- 2, domain 3"/>
    <property type="match status" value="1"/>
</dbReference>
<feature type="binding site" evidence="8">
    <location>
        <begin position="501"/>
        <end position="505"/>
    </location>
    <ligand>
        <name>GTP</name>
        <dbReference type="ChEBI" id="CHEBI:37565"/>
    </ligand>
</feature>
<evidence type="ECO:0000256" key="3">
    <source>
        <dbReference type="ARBA" id="ARBA00022490"/>
    </source>
</evidence>
<name>A0ABU1IF15_9BURK</name>
<organism evidence="12 13">
    <name type="scientific">Paracidovorax wautersii</name>
    <dbReference type="NCBI Taxonomy" id="1177982"/>
    <lineage>
        <taxon>Bacteria</taxon>
        <taxon>Pseudomonadati</taxon>
        <taxon>Pseudomonadota</taxon>
        <taxon>Betaproteobacteria</taxon>
        <taxon>Burkholderiales</taxon>
        <taxon>Comamonadaceae</taxon>
        <taxon>Paracidovorax</taxon>
    </lineage>
</organism>
<feature type="compositionally biased region" description="Basic and acidic residues" evidence="10">
    <location>
        <begin position="121"/>
        <end position="164"/>
    </location>
</feature>
<evidence type="ECO:0000256" key="7">
    <source>
        <dbReference type="ARBA" id="ARBA00023134"/>
    </source>
</evidence>
<dbReference type="Pfam" id="PF04760">
    <property type="entry name" value="IF2_N"/>
    <property type="match status" value="2"/>
</dbReference>
<evidence type="ECO:0000256" key="8">
    <source>
        <dbReference type="HAMAP-Rule" id="MF_00100"/>
    </source>
</evidence>
<reference evidence="12 13" key="1">
    <citation type="submission" date="2023-08" db="EMBL/GenBank/DDBJ databases">
        <title>Functional and genomic diversity of the sorghum phyllosphere microbiome.</title>
        <authorList>
            <person name="Shade A."/>
        </authorList>
    </citation>
    <scope>NUCLEOTIDE SEQUENCE [LARGE SCALE GENOMIC DNA]</scope>
    <source>
        <strain evidence="12 13">SORGH_AS_0335</strain>
    </source>
</reference>
<comment type="similarity">
    <text evidence="1 8 9">Belongs to the TRAFAC class translation factor GTPase superfamily. Classic translation factor GTPase family. IF-2 subfamily.</text>
</comment>